<proteinExistence type="predicted"/>
<dbReference type="PANTHER" id="PTHR30372">
    <property type="entry name" value="LIPID-A-DISACCHARIDE SYNTHASE"/>
    <property type="match status" value="1"/>
</dbReference>
<evidence type="ECO:0000256" key="1">
    <source>
        <dbReference type="ARBA" id="ARBA00012687"/>
    </source>
</evidence>
<accession>A0A0P1AQF3</accession>
<dbReference type="GO" id="GO:0005543">
    <property type="term" value="F:phospholipid binding"/>
    <property type="evidence" value="ECO:0007669"/>
    <property type="project" value="TreeGrafter"/>
</dbReference>
<keyword evidence="2" id="KW-0444">Lipid biosynthesis</keyword>
<evidence type="ECO:0000256" key="2">
    <source>
        <dbReference type="ARBA" id="ARBA00022516"/>
    </source>
</evidence>
<keyword evidence="9" id="KW-1185">Reference proteome</keyword>
<dbReference type="OMA" id="YVILPFE"/>
<evidence type="ECO:0000313" key="9">
    <source>
        <dbReference type="Proteomes" id="UP000054928"/>
    </source>
</evidence>
<name>A0A0P1AQF3_PLAHL</name>
<dbReference type="EMBL" id="CCYD01000667">
    <property type="protein sequence ID" value="CEG43495.1"/>
    <property type="molecule type" value="Genomic_DNA"/>
</dbReference>
<sequence length="500" mass="56628">MWRRVLYRRQICAFSAATETHKAPIKLYVIAGEASGDAIGAKVIRALQHHEPTQIFNFRGIGGPQMCEAGKFKSLFPMQELSIMGLLELIPHIRRFQLRIRETLRDIDAYQPKLILTIDSKGFTFRILKALHQNEQNTGVKLIQKVHYVAPSVWAYKHRNVRNFTQMKQLLDAMITILPFEKDLFDASGQKSDDRNESKRSWCHFVGHPAIEDFLEANGVYENGLTLPSECSVHIDNSLGADALLRFPSFNWKYFAVRGKILQNMIATGRNKDMKERGRKTFKLSTNAFVICALVGSRTNEVTKSLKIVVKAINSFVQKECQEQQRDILVVFPTIAAVKEQVTTYLSLYSVGIQYRVLTDLNAIDRLRLFQSSDVAVAVSGTVVLEATLAGLPTVVIYRANWFTEWIAKRKAAVRFVSIPNLLFGKPLIPELLFSNCTVSNIAEALRNLQHQPVEQRNALHLAISISTLTKWHETAENVLQPIRASEVAAKHIFEVLRKG</sequence>
<evidence type="ECO:0000256" key="4">
    <source>
        <dbReference type="ARBA" id="ARBA00022676"/>
    </source>
</evidence>
<protein>
    <recommendedName>
        <fullName evidence="1">lipid-A-disaccharide synthase</fullName>
        <ecNumber evidence="1">2.4.1.182</ecNumber>
    </recommendedName>
</protein>
<dbReference type="STRING" id="4781.A0A0P1AQF3"/>
<dbReference type="GO" id="GO:0008915">
    <property type="term" value="F:lipid-A-disaccharide synthase activity"/>
    <property type="evidence" value="ECO:0007669"/>
    <property type="project" value="UniProtKB-EC"/>
</dbReference>
<dbReference type="AlphaFoldDB" id="A0A0P1AQF3"/>
<dbReference type="InterPro" id="IPR003835">
    <property type="entry name" value="Glyco_trans_19"/>
</dbReference>
<reference evidence="9" key="1">
    <citation type="submission" date="2014-09" db="EMBL/GenBank/DDBJ databases">
        <authorList>
            <person name="Sharma Rahul"/>
            <person name="Thines Marco"/>
        </authorList>
    </citation>
    <scope>NUCLEOTIDE SEQUENCE [LARGE SCALE GENOMIC DNA]</scope>
</reference>
<comment type="catalytic activity">
    <reaction evidence="7">
        <text>a lipid X + a UDP-2-N,3-O-bis[(3R)-3-hydroxyacyl]-alpha-D-glucosamine = a lipid A disaccharide + UDP + H(+)</text>
        <dbReference type="Rhea" id="RHEA:67828"/>
        <dbReference type="ChEBI" id="CHEBI:15378"/>
        <dbReference type="ChEBI" id="CHEBI:58223"/>
        <dbReference type="ChEBI" id="CHEBI:137748"/>
        <dbReference type="ChEBI" id="CHEBI:176338"/>
        <dbReference type="ChEBI" id="CHEBI:176343"/>
        <dbReference type="EC" id="2.4.1.182"/>
    </reaction>
</comment>
<keyword evidence="4" id="KW-0328">Glycosyltransferase</keyword>
<dbReference type="GO" id="GO:0016020">
    <property type="term" value="C:membrane"/>
    <property type="evidence" value="ECO:0007669"/>
    <property type="project" value="GOC"/>
</dbReference>
<dbReference type="OrthoDB" id="2419at2759"/>
<dbReference type="Pfam" id="PF02684">
    <property type="entry name" value="LpxB"/>
    <property type="match status" value="2"/>
</dbReference>
<organism evidence="8 9">
    <name type="scientific">Plasmopara halstedii</name>
    <name type="common">Downy mildew of sunflower</name>
    <dbReference type="NCBI Taxonomy" id="4781"/>
    <lineage>
        <taxon>Eukaryota</taxon>
        <taxon>Sar</taxon>
        <taxon>Stramenopiles</taxon>
        <taxon>Oomycota</taxon>
        <taxon>Peronosporomycetes</taxon>
        <taxon>Peronosporales</taxon>
        <taxon>Peronosporaceae</taxon>
        <taxon>Plasmopara</taxon>
    </lineage>
</organism>
<evidence type="ECO:0000256" key="5">
    <source>
        <dbReference type="ARBA" id="ARBA00022679"/>
    </source>
</evidence>
<dbReference type="EC" id="2.4.1.182" evidence="1"/>
<evidence type="ECO:0000256" key="3">
    <source>
        <dbReference type="ARBA" id="ARBA00022556"/>
    </source>
</evidence>
<evidence type="ECO:0000256" key="7">
    <source>
        <dbReference type="ARBA" id="ARBA00048975"/>
    </source>
</evidence>
<keyword evidence="6" id="KW-0443">Lipid metabolism</keyword>
<dbReference type="GeneID" id="36408743"/>
<evidence type="ECO:0000313" key="8">
    <source>
        <dbReference type="EMBL" id="CEG43495.1"/>
    </source>
</evidence>
<dbReference type="PANTHER" id="PTHR30372:SF4">
    <property type="entry name" value="LIPID-A-DISACCHARIDE SYNTHASE, MITOCHONDRIAL-RELATED"/>
    <property type="match status" value="1"/>
</dbReference>
<dbReference type="GO" id="GO:0009245">
    <property type="term" value="P:lipid A biosynthetic process"/>
    <property type="evidence" value="ECO:0007669"/>
    <property type="project" value="UniProtKB-KW"/>
</dbReference>
<keyword evidence="3" id="KW-0441">Lipid A biosynthesis</keyword>
<evidence type="ECO:0000256" key="6">
    <source>
        <dbReference type="ARBA" id="ARBA00023098"/>
    </source>
</evidence>
<dbReference type="SUPFAM" id="SSF53756">
    <property type="entry name" value="UDP-Glycosyltransferase/glycogen phosphorylase"/>
    <property type="match status" value="1"/>
</dbReference>
<dbReference type="Gene3D" id="3.40.50.2000">
    <property type="entry name" value="Glycogen Phosphorylase B"/>
    <property type="match status" value="1"/>
</dbReference>
<keyword evidence="5" id="KW-0808">Transferase</keyword>
<dbReference type="Proteomes" id="UP000054928">
    <property type="component" value="Unassembled WGS sequence"/>
</dbReference>
<dbReference type="RefSeq" id="XP_024579864.1">
    <property type="nucleotide sequence ID" value="XM_024729493.1"/>
</dbReference>